<protein>
    <submittedName>
        <fullName evidence="1">Uncharacterized protein</fullName>
    </submittedName>
</protein>
<dbReference type="AlphaFoldDB" id="A0A0C3JCL1"/>
<dbReference type="Proteomes" id="UP000054217">
    <property type="component" value="Unassembled WGS sequence"/>
</dbReference>
<evidence type="ECO:0000313" key="2">
    <source>
        <dbReference type="Proteomes" id="UP000054217"/>
    </source>
</evidence>
<gene>
    <name evidence="1" type="ORF">M404DRAFT_317977</name>
</gene>
<keyword evidence="2" id="KW-1185">Reference proteome</keyword>
<sequence length="69" mass="7414">MGNTWCGASSCTRLPHGHPRVTVILGRIEQRSHTVLCVLGRYILSTLSTLAHECGTAVTARVVVNALID</sequence>
<name>A0A0C3JCL1_PISTI</name>
<evidence type="ECO:0000313" key="1">
    <source>
        <dbReference type="EMBL" id="KIN95386.1"/>
    </source>
</evidence>
<accession>A0A0C3JCL1</accession>
<reference evidence="2" key="2">
    <citation type="submission" date="2015-01" db="EMBL/GenBank/DDBJ databases">
        <title>Evolutionary Origins and Diversification of the Mycorrhizal Mutualists.</title>
        <authorList>
            <consortium name="DOE Joint Genome Institute"/>
            <consortium name="Mycorrhizal Genomics Consortium"/>
            <person name="Kohler A."/>
            <person name="Kuo A."/>
            <person name="Nagy L.G."/>
            <person name="Floudas D."/>
            <person name="Copeland A."/>
            <person name="Barry K.W."/>
            <person name="Cichocki N."/>
            <person name="Veneault-Fourrey C."/>
            <person name="LaButti K."/>
            <person name="Lindquist E.A."/>
            <person name="Lipzen A."/>
            <person name="Lundell T."/>
            <person name="Morin E."/>
            <person name="Murat C."/>
            <person name="Riley R."/>
            <person name="Ohm R."/>
            <person name="Sun H."/>
            <person name="Tunlid A."/>
            <person name="Henrissat B."/>
            <person name="Grigoriev I.V."/>
            <person name="Hibbett D.S."/>
            <person name="Martin F."/>
        </authorList>
    </citation>
    <scope>NUCLEOTIDE SEQUENCE [LARGE SCALE GENOMIC DNA]</scope>
    <source>
        <strain evidence="2">Marx 270</strain>
    </source>
</reference>
<reference evidence="1 2" key="1">
    <citation type="submission" date="2014-04" db="EMBL/GenBank/DDBJ databases">
        <authorList>
            <consortium name="DOE Joint Genome Institute"/>
            <person name="Kuo A."/>
            <person name="Kohler A."/>
            <person name="Costa M.D."/>
            <person name="Nagy L.G."/>
            <person name="Floudas D."/>
            <person name="Copeland A."/>
            <person name="Barry K.W."/>
            <person name="Cichocki N."/>
            <person name="Veneault-Fourrey C."/>
            <person name="LaButti K."/>
            <person name="Lindquist E.A."/>
            <person name="Lipzen A."/>
            <person name="Lundell T."/>
            <person name="Morin E."/>
            <person name="Murat C."/>
            <person name="Sun H."/>
            <person name="Tunlid A."/>
            <person name="Henrissat B."/>
            <person name="Grigoriev I.V."/>
            <person name="Hibbett D.S."/>
            <person name="Martin F."/>
            <person name="Nordberg H.P."/>
            <person name="Cantor M.N."/>
            <person name="Hua S.X."/>
        </authorList>
    </citation>
    <scope>NUCLEOTIDE SEQUENCE [LARGE SCALE GENOMIC DNA]</scope>
    <source>
        <strain evidence="1 2">Marx 270</strain>
    </source>
</reference>
<proteinExistence type="predicted"/>
<organism evidence="1 2">
    <name type="scientific">Pisolithus tinctorius Marx 270</name>
    <dbReference type="NCBI Taxonomy" id="870435"/>
    <lineage>
        <taxon>Eukaryota</taxon>
        <taxon>Fungi</taxon>
        <taxon>Dikarya</taxon>
        <taxon>Basidiomycota</taxon>
        <taxon>Agaricomycotina</taxon>
        <taxon>Agaricomycetes</taxon>
        <taxon>Agaricomycetidae</taxon>
        <taxon>Boletales</taxon>
        <taxon>Sclerodermatineae</taxon>
        <taxon>Pisolithaceae</taxon>
        <taxon>Pisolithus</taxon>
    </lineage>
</organism>
<dbReference type="HOGENOM" id="CLU_2776941_0_0_1"/>
<dbReference type="EMBL" id="KN832069">
    <property type="protein sequence ID" value="KIN95386.1"/>
    <property type="molecule type" value="Genomic_DNA"/>
</dbReference>
<dbReference type="InParanoid" id="A0A0C3JCL1"/>